<keyword evidence="11" id="KW-0539">Nucleus</keyword>
<dbReference type="SUPFAM" id="SSF56672">
    <property type="entry name" value="DNA/RNA polymerases"/>
    <property type="match status" value="1"/>
</dbReference>
<dbReference type="GO" id="GO:0003697">
    <property type="term" value="F:single-stranded DNA binding"/>
    <property type="evidence" value="ECO:0007669"/>
    <property type="project" value="TreeGrafter"/>
</dbReference>
<comment type="subcellular location">
    <subcellularLocation>
        <location evidence="1">Nucleus</location>
    </subcellularLocation>
</comment>
<feature type="compositionally biased region" description="Acidic residues" evidence="13">
    <location>
        <begin position="876"/>
        <end position="887"/>
    </location>
</feature>
<protein>
    <recommendedName>
        <fullName evidence="12">DNA polymerase</fullName>
        <ecNumber evidence="12">2.7.7.7</ecNumber>
    </recommendedName>
</protein>
<dbReference type="InterPro" id="IPR024647">
    <property type="entry name" value="DNA_pol_a_cat_su_N"/>
</dbReference>
<feature type="compositionally biased region" description="Basic and acidic residues" evidence="13">
    <location>
        <begin position="337"/>
        <end position="346"/>
    </location>
</feature>
<dbReference type="GO" id="GO:0006273">
    <property type="term" value="P:lagging strand elongation"/>
    <property type="evidence" value="ECO:0007669"/>
    <property type="project" value="TreeGrafter"/>
</dbReference>
<feature type="region of interest" description="Disordered" evidence="13">
    <location>
        <begin position="208"/>
        <end position="276"/>
    </location>
</feature>
<proteinExistence type="inferred from homology"/>
<dbReference type="GO" id="GO:0006281">
    <property type="term" value="P:DNA repair"/>
    <property type="evidence" value="ECO:0007669"/>
    <property type="project" value="UniProtKB-ARBA"/>
</dbReference>
<dbReference type="GO" id="GO:0003887">
    <property type="term" value="F:DNA-directed DNA polymerase activity"/>
    <property type="evidence" value="ECO:0007669"/>
    <property type="project" value="UniProtKB-KW"/>
</dbReference>
<dbReference type="OrthoDB" id="6755010at2759"/>
<feature type="compositionally biased region" description="Low complexity" evidence="13">
    <location>
        <begin position="246"/>
        <end position="261"/>
    </location>
</feature>
<dbReference type="InterPro" id="IPR036397">
    <property type="entry name" value="RNaseH_sf"/>
</dbReference>
<keyword evidence="9 12" id="KW-0239">DNA-directed DNA polymerase</keyword>
<dbReference type="NCBIfam" id="TIGR00592">
    <property type="entry name" value="pol2"/>
    <property type="match status" value="1"/>
</dbReference>
<evidence type="ECO:0000256" key="5">
    <source>
        <dbReference type="ARBA" id="ARBA00022705"/>
    </source>
</evidence>
<dbReference type="FunFam" id="3.30.420.10:FF:000036">
    <property type="entry name" value="DNA polymerase"/>
    <property type="match status" value="1"/>
</dbReference>
<dbReference type="GO" id="GO:0000166">
    <property type="term" value="F:nucleotide binding"/>
    <property type="evidence" value="ECO:0007669"/>
    <property type="project" value="InterPro"/>
</dbReference>
<dbReference type="EC" id="2.7.7.7" evidence="12"/>
<dbReference type="CDD" id="cd05532">
    <property type="entry name" value="POLBc_alpha"/>
    <property type="match status" value="1"/>
</dbReference>
<evidence type="ECO:0000256" key="8">
    <source>
        <dbReference type="ARBA" id="ARBA00022833"/>
    </source>
</evidence>
<evidence type="ECO:0000259" key="17">
    <source>
        <dbReference type="Pfam" id="PF12254"/>
    </source>
</evidence>
<dbReference type="Gene3D" id="3.30.70.2820">
    <property type="match status" value="1"/>
</dbReference>
<dbReference type="FunFam" id="1.10.132.60:FF:000004">
    <property type="entry name" value="DNA polymerase"/>
    <property type="match status" value="1"/>
</dbReference>
<dbReference type="Pfam" id="PF08996">
    <property type="entry name" value="zf-DNA_Pol"/>
    <property type="match status" value="1"/>
</dbReference>
<dbReference type="STRING" id="675824.A0A1E3QF75"/>
<dbReference type="InterPro" id="IPR017964">
    <property type="entry name" value="DNA-dir_DNA_pol_B_CS"/>
</dbReference>
<dbReference type="InterPro" id="IPR006134">
    <property type="entry name" value="DNA-dir_DNA_pol_B_multi_dom"/>
</dbReference>
<feature type="domain" description="DNA polymerase alpha catalytic subunit N-terminal" evidence="17">
    <location>
        <begin position="10"/>
        <end position="75"/>
    </location>
</feature>
<dbReference type="InterPro" id="IPR006172">
    <property type="entry name" value="DNA-dir_DNA_pol_B"/>
</dbReference>
<keyword evidence="8" id="KW-0862">Zinc</keyword>
<keyword evidence="3 12" id="KW-0808">Transferase</keyword>
<evidence type="ECO:0000256" key="13">
    <source>
        <dbReference type="SAM" id="MobiDB-lite"/>
    </source>
</evidence>
<dbReference type="Gene3D" id="1.10.3200.20">
    <property type="entry name" value="DNA Polymerase alpha, zinc finger"/>
    <property type="match status" value="1"/>
</dbReference>
<comment type="similarity">
    <text evidence="2 12">Belongs to the DNA polymerase type-B family.</text>
</comment>
<dbReference type="InterPro" id="IPR012337">
    <property type="entry name" value="RNaseH-like_sf"/>
</dbReference>
<keyword evidence="7" id="KW-0863">Zinc-finger</keyword>
<dbReference type="PANTHER" id="PTHR45861:SF1">
    <property type="entry name" value="DNA POLYMERASE ALPHA CATALYTIC SUBUNIT"/>
    <property type="match status" value="1"/>
</dbReference>
<evidence type="ECO:0000256" key="1">
    <source>
        <dbReference type="ARBA" id="ARBA00004123"/>
    </source>
</evidence>
<evidence type="ECO:0000256" key="11">
    <source>
        <dbReference type="ARBA" id="ARBA00023242"/>
    </source>
</evidence>
<evidence type="ECO:0000256" key="10">
    <source>
        <dbReference type="ARBA" id="ARBA00023125"/>
    </source>
</evidence>
<dbReference type="GO" id="GO:0003682">
    <property type="term" value="F:chromatin binding"/>
    <property type="evidence" value="ECO:0007669"/>
    <property type="project" value="TreeGrafter"/>
</dbReference>
<dbReference type="Gene3D" id="1.10.132.60">
    <property type="entry name" value="DNA polymerase family B, C-terminal domain"/>
    <property type="match status" value="1"/>
</dbReference>
<dbReference type="SUPFAM" id="SSF53098">
    <property type="entry name" value="Ribonuclease H-like"/>
    <property type="match status" value="1"/>
</dbReference>
<keyword evidence="4 12" id="KW-0548">Nucleotidyltransferase</keyword>
<dbReference type="PROSITE" id="PS00116">
    <property type="entry name" value="DNA_POLYMERASE_B"/>
    <property type="match status" value="1"/>
</dbReference>
<evidence type="ECO:0000259" key="16">
    <source>
        <dbReference type="Pfam" id="PF08996"/>
    </source>
</evidence>
<organism evidence="18 19">
    <name type="scientific">Lipomyces starkeyi NRRL Y-11557</name>
    <dbReference type="NCBI Taxonomy" id="675824"/>
    <lineage>
        <taxon>Eukaryota</taxon>
        <taxon>Fungi</taxon>
        <taxon>Dikarya</taxon>
        <taxon>Ascomycota</taxon>
        <taxon>Saccharomycotina</taxon>
        <taxon>Lipomycetes</taxon>
        <taxon>Lipomycetales</taxon>
        <taxon>Lipomycetaceae</taxon>
        <taxon>Lipomyces</taxon>
    </lineage>
</organism>
<dbReference type="Gene3D" id="2.40.50.730">
    <property type="match status" value="1"/>
</dbReference>
<dbReference type="InterPro" id="IPR038256">
    <property type="entry name" value="Pol_alpha_znc_sf"/>
</dbReference>
<dbReference type="InterPro" id="IPR042087">
    <property type="entry name" value="DNA_pol_B_thumb"/>
</dbReference>
<feature type="domain" description="Zinc finger DNA-directed DNA polymerase family B alpha" evidence="16">
    <location>
        <begin position="1315"/>
        <end position="1495"/>
    </location>
</feature>
<name>A0A1E3QF75_LIPST</name>
<feature type="domain" description="DNA-directed DNA polymerase family B exonuclease" evidence="15">
    <location>
        <begin position="521"/>
        <end position="765"/>
    </location>
</feature>
<gene>
    <name evidence="18" type="ORF">LIPSTDRAFT_130768</name>
</gene>
<evidence type="ECO:0000256" key="6">
    <source>
        <dbReference type="ARBA" id="ARBA00022723"/>
    </source>
</evidence>
<feature type="region of interest" description="Disordered" evidence="13">
    <location>
        <begin position="69"/>
        <end position="92"/>
    </location>
</feature>
<dbReference type="PRINTS" id="PR00106">
    <property type="entry name" value="DNAPOLB"/>
</dbReference>
<dbReference type="Pfam" id="PF03104">
    <property type="entry name" value="DNA_pol_B_exo1"/>
    <property type="match status" value="1"/>
</dbReference>
<dbReference type="EMBL" id="KV454289">
    <property type="protein sequence ID" value="ODQ76359.1"/>
    <property type="molecule type" value="Genomic_DNA"/>
</dbReference>
<comment type="catalytic activity">
    <reaction evidence="12">
        <text>DNA(n) + a 2'-deoxyribonucleoside 5'-triphosphate = DNA(n+1) + diphosphate</text>
        <dbReference type="Rhea" id="RHEA:22508"/>
        <dbReference type="Rhea" id="RHEA-COMP:17339"/>
        <dbReference type="Rhea" id="RHEA-COMP:17340"/>
        <dbReference type="ChEBI" id="CHEBI:33019"/>
        <dbReference type="ChEBI" id="CHEBI:61560"/>
        <dbReference type="ChEBI" id="CHEBI:173112"/>
        <dbReference type="EC" id="2.7.7.7"/>
    </reaction>
</comment>
<dbReference type="Pfam" id="PF12254">
    <property type="entry name" value="DNA_pol_alpha_N"/>
    <property type="match status" value="1"/>
</dbReference>
<keyword evidence="5 12" id="KW-0235">DNA replication</keyword>
<dbReference type="GO" id="GO:0005658">
    <property type="term" value="C:alpha DNA polymerase:primase complex"/>
    <property type="evidence" value="ECO:0007669"/>
    <property type="project" value="UniProtKB-ARBA"/>
</dbReference>
<evidence type="ECO:0000313" key="19">
    <source>
        <dbReference type="Proteomes" id="UP000094385"/>
    </source>
</evidence>
<feature type="region of interest" description="Disordered" evidence="13">
    <location>
        <begin position="869"/>
        <end position="892"/>
    </location>
</feature>
<feature type="region of interest" description="Disordered" evidence="13">
    <location>
        <begin position="307"/>
        <end position="354"/>
    </location>
</feature>
<evidence type="ECO:0000256" key="12">
    <source>
        <dbReference type="RuleBase" id="RU000442"/>
    </source>
</evidence>
<dbReference type="SMART" id="SM00486">
    <property type="entry name" value="POLBc"/>
    <property type="match status" value="1"/>
</dbReference>
<evidence type="ECO:0000259" key="15">
    <source>
        <dbReference type="Pfam" id="PF03104"/>
    </source>
</evidence>
<keyword evidence="6" id="KW-0479">Metal-binding</keyword>
<reference evidence="18 19" key="1">
    <citation type="journal article" date="2016" name="Proc. Natl. Acad. Sci. U.S.A.">
        <title>Comparative genomics of biotechnologically important yeasts.</title>
        <authorList>
            <person name="Riley R."/>
            <person name="Haridas S."/>
            <person name="Wolfe K.H."/>
            <person name="Lopes M.R."/>
            <person name="Hittinger C.T."/>
            <person name="Goeker M."/>
            <person name="Salamov A.A."/>
            <person name="Wisecaver J.H."/>
            <person name="Long T.M."/>
            <person name="Calvey C.H."/>
            <person name="Aerts A.L."/>
            <person name="Barry K.W."/>
            <person name="Choi C."/>
            <person name="Clum A."/>
            <person name="Coughlan A.Y."/>
            <person name="Deshpande S."/>
            <person name="Douglass A.P."/>
            <person name="Hanson S.J."/>
            <person name="Klenk H.-P."/>
            <person name="LaButti K.M."/>
            <person name="Lapidus A."/>
            <person name="Lindquist E.A."/>
            <person name="Lipzen A.M."/>
            <person name="Meier-Kolthoff J.P."/>
            <person name="Ohm R.A."/>
            <person name="Otillar R.P."/>
            <person name="Pangilinan J.L."/>
            <person name="Peng Y."/>
            <person name="Rokas A."/>
            <person name="Rosa C.A."/>
            <person name="Scheuner C."/>
            <person name="Sibirny A.A."/>
            <person name="Slot J.C."/>
            <person name="Stielow J.B."/>
            <person name="Sun H."/>
            <person name="Kurtzman C.P."/>
            <person name="Blackwell M."/>
            <person name="Grigoriev I.V."/>
            <person name="Jeffries T.W."/>
        </authorList>
    </citation>
    <scope>NUCLEOTIDE SEQUENCE [LARGE SCALE GENOMIC DNA]</scope>
    <source>
        <strain evidence="18 19">NRRL Y-11557</strain>
    </source>
</reference>
<feature type="compositionally biased region" description="Polar residues" evidence="13">
    <location>
        <begin position="311"/>
        <end position="327"/>
    </location>
</feature>
<dbReference type="InterPro" id="IPR045846">
    <property type="entry name" value="POLBc_alpha"/>
</dbReference>
<accession>A0A1E3QF75</accession>
<dbReference type="GO" id="GO:1902975">
    <property type="term" value="P:mitotic DNA replication initiation"/>
    <property type="evidence" value="ECO:0007669"/>
    <property type="project" value="InterPro"/>
</dbReference>
<sequence length="1500" mass="169008">MGADGRLALLREAKKLKAEGKSRLSTYKLEESEAIYDEVDEAGFKQVVRKRLMNEDFVVDDNGLGYADNGTYDWDHTGENEESETEDDGPKRSEQLEIYYMFVSCGANGNFTEKKKSKEKKDGVSKKQENAMEKFVSKSSFLPKNGAPRIAAADDKDFMENLLGEVEKASTRKPTRSTSSRLGNFTSFSRSLAKQHDSLSLRSRPVNLTSSNVSREDAVPVELSSPQNGNTMDVKMEETDHILNLPSSPSDIKSKSKSSIKFGQVSDDDDFNMSDNDIFDQSTVAFNAEDGQDEEEEDEQGDDLAIERPTGASTNIPVVSVNISASRPSLPRAKPKPVTDDPRTDPVTDPVEGSGMWTTMNSALPVALASSPAQNVPQTVGKLPLAEVEEDDGSVKMFWTDYCELGDRLLLFGKTKHKKSNTYVSCMVQVSGIMRKLYFLPRSHRVVNGIETEEQVAMQEVYTEVSKLFSKDKIEWRSKPCERKYAFDLPDIPHQSSYLMVLYPYSHRQYPQDLKGETYSHVFGTGTALFEQFVLMRRIMGPCWLELKDIDAKSITKSSWCKVELAVNSPNAVTPLPDGDAPQMTLMSIALRTVMNHKDNKQEIVAISARVFDNIQHDTTESPENLRPYTFTIVRPIGSVFPAGFEAEVKRKGRGTISLERNEQALLSNFLARVQKYDPDVFMGHNLDSVDLNVLLHRIKARNVPNWHRMGRVKRSEWPRSFGRGGASAFFADKQVVAGRLLCDLANDLGKSVMAKCQSWSLTEMCSLVLGVNRYETEEVDMKKLSNWTDTATGLFEYMMHCELDTHFIAAVAIKTQMLPLTKQLTNLAGNSWARTMSGTRSERNEYILLHEFTKNKYIVPDKQQFNPAHHKKQDLDDDEEHNDDDAVVGSNKKKDKFKGGLVFEPEKGLYDKYVLVMDFNSLYPSIIQEYNICFTTVDRSNCTETDDTVPDPPSSDVPLGILPHLIATLVSRRRQVKSLMKDPKATGVQKAQWDIKQQALKLTANSMYGCLGYTKSRFYARPLAMLTTYKGREILTNTKELAESMQLKVVYGDTDSVMINTNCDVYADALKIGNDFKQAVNERYRLLEIDIDNVFQRLLMHAKKKYAALNCVDVNGKLETQVEVKGLDMRRREYCAVSKEASSFVLGRILSGEPTETVVEKIHEYLRELGDQVRKDSIPLQKFIVYTKLGKEPEQYQGGKTMPQVQVALKRKARGEKIFANDVIPYIIAGGEGSNFAERAYPPPDVTKAGSGLKPDHEYYLAKQILPPIERLCGAINGTDVMRLADCLGLDTRKYVLHNSADAGPAFDLVPLESSISDAERFQDAKRLELRCPSCLNEFQFEGLLLSGKICTPSGIRCDKCENHLAVFSIVAQLERQIRREITQYYNGWVVCDDSSCGNRTRQISVYGKRCIGKDGLAQSCRGIMRYEYTDKMLYNQLLYFDSIFNVDKAKGKGDVEVDALAEHNRASFEIVMGVVGKYLSDCGRRYVDFHNIFDFMQR</sequence>
<dbReference type="GO" id="GO:0003688">
    <property type="term" value="F:DNA replication origin binding"/>
    <property type="evidence" value="ECO:0007669"/>
    <property type="project" value="TreeGrafter"/>
</dbReference>
<evidence type="ECO:0000256" key="7">
    <source>
        <dbReference type="ARBA" id="ARBA00022771"/>
    </source>
</evidence>
<dbReference type="InterPro" id="IPR023211">
    <property type="entry name" value="DNA_pol_palm_dom_sf"/>
</dbReference>
<dbReference type="Gene3D" id="3.90.1600.10">
    <property type="entry name" value="Palm domain of DNA polymerase"/>
    <property type="match status" value="2"/>
</dbReference>
<dbReference type="GO" id="GO:0006272">
    <property type="term" value="P:leading strand elongation"/>
    <property type="evidence" value="ECO:0007669"/>
    <property type="project" value="TreeGrafter"/>
</dbReference>
<evidence type="ECO:0000313" key="18">
    <source>
        <dbReference type="EMBL" id="ODQ76359.1"/>
    </source>
</evidence>
<dbReference type="GO" id="GO:0008270">
    <property type="term" value="F:zinc ion binding"/>
    <property type="evidence" value="ECO:0007669"/>
    <property type="project" value="UniProtKB-KW"/>
</dbReference>
<evidence type="ECO:0000259" key="14">
    <source>
        <dbReference type="Pfam" id="PF00136"/>
    </source>
</evidence>
<evidence type="ECO:0000256" key="3">
    <source>
        <dbReference type="ARBA" id="ARBA00022679"/>
    </source>
</evidence>
<keyword evidence="10 12" id="KW-0238">DNA-binding</keyword>
<dbReference type="CDD" id="cd05776">
    <property type="entry name" value="DNA_polB_alpha_exo"/>
    <property type="match status" value="1"/>
</dbReference>
<keyword evidence="19" id="KW-1185">Reference proteome</keyword>
<feature type="domain" description="DNA-directed DNA polymerase family B multifunctional" evidence="14">
    <location>
        <begin position="832"/>
        <end position="1276"/>
    </location>
</feature>
<evidence type="ECO:0000256" key="2">
    <source>
        <dbReference type="ARBA" id="ARBA00005755"/>
    </source>
</evidence>
<dbReference type="Proteomes" id="UP000094385">
    <property type="component" value="Unassembled WGS sequence"/>
</dbReference>
<dbReference type="PANTHER" id="PTHR45861">
    <property type="entry name" value="DNA POLYMERASE ALPHA CATALYTIC SUBUNIT"/>
    <property type="match status" value="1"/>
</dbReference>
<dbReference type="Pfam" id="PF00136">
    <property type="entry name" value="DNA_pol_B"/>
    <property type="match status" value="1"/>
</dbReference>
<dbReference type="InterPro" id="IPR015088">
    <property type="entry name" value="Znf_DNA-dir_DNA_pol_B_alpha"/>
</dbReference>
<evidence type="ECO:0000256" key="4">
    <source>
        <dbReference type="ARBA" id="ARBA00022695"/>
    </source>
</evidence>
<evidence type="ECO:0000256" key="9">
    <source>
        <dbReference type="ARBA" id="ARBA00022932"/>
    </source>
</evidence>
<dbReference type="InterPro" id="IPR043502">
    <property type="entry name" value="DNA/RNA_pol_sf"/>
</dbReference>
<dbReference type="InterPro" id="IPR006133">
    <property type="entry name" value="DNA-dir_DNA_pol_B_exonuc"/>
</dbReference>
<dbReference type="Gene3D" id="3.30.420.10">
    <property type="entry name" value="Ribonuclease H-like superfamily/Ribonuclease H"/>
    <property type="match status" value="1"/>
</dbReference>
<dbReference type="FunFam" id="3.30.70.2820:FF:000001">
    <property type="entry name" value="DNA polymerase"/>
    <property type="match status" value="1"/>
</dbReference>